<accession>A0A7K3M432</accession>
<evidence type="ECO:0000313" key="2">
    <source>
        <dbReference type="EMBL" id="NDL58005.1"/>
    </source>
</evidence>
<proteinExistence type="predicted"/>
<evidence type="ECO:0000256" key="1">
    <source>
        <dbReference type="SAM" id="Phobius"/>
    </source>
</evidence>
<feature type="transmembrane region" description="Helical" evidence="1">
    <location>
        <begin position="185"/>
        <end position="205"/>
    </location>
</feature>
<name>A0A7K3M432_9ACTN</name>
<dbReference type="RefSeq" id="WP_162450702.1">
    <property type="nucleotide sequence ID" value="NZ_WLZY01000004.1"/>
</dbReference>
<keyword evidence="1" id="KW-0812">Transmembrane</keyword>
<dbReference type="AlphaFoldDB" id="A0A7K3M432"/>
<comment type="caution">
    <text evidence="2">The sequence shown here is derived from an EMBL/GenBank/DDBJ whole genome shotgun (WGS) entry which is preliminary data.</text>
</comment>
<keyword evidence="3" id="KW-1185">Reference proteome</keyword>
<feature type="transmembrane region" description="Helical" evidence="1">
    <location>
        <begin position="59"/>
        <end position="85"/>
    </location>
</feature>
<gene>
    <name evidence="2" type="ORF">F7O44_13075</name>
</gene>
<reference evidence="2 3" key="1">
    <citation type="submission" date="2019-11" db="EMBL/GenBank/DDBJ databases">
        <authorList>
            <person name="Li X.-J."/>
            <person name="Feng X.-M."/>
        </authorList>
    </citation>
    <scope>NUCLEOTIDE SEQUENCE [LARGE SCALE GENOMIC DNA]</scope>
    <source>
        <strain evidence="2 3">XMNu-373</strain>
    </source>
</reference>
<keyword evidence="1" id="KW-0472">Membrane</keyword>
<evidence type="ECO:0000313" key="3">
    <source>
        <dbReference type="Proteomes" id="UP000460435"/>
    </source>
</evidence>
<dbReference type="EMBL" id="WLZY01000004">
    <property type="protein sequence ID" value="NDL58005.1"/>
    <property type="molecule type" value="Genomic_DNA"/>
</dbReference>
<sequence>MIDTRHAGERPRPTARILLATAALPLSVGIVGAILVMSWRDDLPAEIAIHWAVRGDADGFAGVTETALLIAGFCALFAVVGAAVTMAGQMDASLARVIAGTTSGTAAFVTVMMVVLIAGQRGLTAAAEASLDAGAIVGGIAAGVGIAVVAVAIIPRWGRPVDDLPEDAPALSLGSSELVTWTQSVAAGSNVVMLLALVAGFTGVVTAATGLWLVLILTVLLFALVALMLSIRVTIDQRGLTITSAVGWPKFNTALDEIDHAKTATVNPIRHFGGYGFRIAAFGPYRGASGFVMRGGEAIVLERVSGRRLVVVVDDAATAAGLLNALVQRERGR</sequence>
<feature type="transmembrane region" description="Helical" evidence="1">
    <location>
        <begin position="133"/>
        <end position="154"/>
    </location>
</feature>
<dbReference type="Proteomes" id="UP000460435">
    <property type="component" value="Unassembled WGS sequence"/>
</dbReference>
<protein>
    <submittedName>
        <fullName evidence="2">DUF1648 domain-containing protein</fullName>
    </submittedName>
</protein>
<organism evidence="2 3">
    <name type="scientific">Phytoactinopolyspora mesophila</name>
    <dbReference type="NCBI Taxonomy" id="2650750"/>
    <lineage>
        <taxon>Bacteria</taxon>
        <taxon>Bacillati</taxon>
        <taxon>Actinomycetota</taxon>
        <taxon>Actinomycetes</taxon>
        <taxon>Jiangellales</taxon>
        <taxon>Jiangellaceae</taxon>
        <taxon>Phytoactinopolyspora</taxon>
    </lineage>
</organism>
<feature type="transmembrane region" description="Helical" evidence="1">
    <location>
        <begin position="211"/>
        <end position="231"/>
    </location>
</feature>
<feature type="transmembrane region" description="Helical" evidence="1">
    <location>
        <begin position="97"/>
        <end position="118"/>
    </location>
</feature>
<keyword evidence="1" id="KW-1133">Transmembrane helix</keyword>
<feature type="transmembrane region" description="Helical" evidence="1">
    <location>
        <begin position="17"/>
        <end position="39"/>
    </location>
</feature>